<evidence type="ECO:0000259" key="8">
    <source>
        <dbReference type="Pfam" id="PF14781"/>
    </source>
</evidence>
<evidence type="ECO:0000256" key="1">
    <source>
        <dbReference type="ARBA" id="ARBA00004138"/>
    </source>
</evidence>
<dbReference type="GO" id="GO:1905515">
    <property type="term" value="P:non-motile cilium assembly"/>
    <property type="evidence" value="ECO:0007669"/>
    <property type="project" value="InterPro"/>
</dbReference>
<evidence type="ECO:0000256" key="6">
    <source>
        <dbReference type="ARBA" id="ARBA00023273"/>
    </source>
</evidence>
<keyword evidence="3 7" id="KW-0963">Cytoplasm</keyword>
<dbReference type="PIRSF" id="PIRSF013684">
    <property type="entry name" value="BBS2"/>
    <property type="match status" value="1"/>
</dbReference>
<keyword evidence="5 7" id="KW-0206">Cytoskeleton</keyword>
<evidence type="ECO:0000256" key="5">
    <source>
        <dbReference type="ARBA" id="ARBA00023212"/>
    </source>
</evidence>
<dbReference type="GO" id="GO:0043005">
    <property type="term" value="C:neuron projection"/>
    <property type="evidence" value="ECO:0007669"/>
    <property type="project" value="TreeGrafter"/>
</dbReference>
<evidence type="ECO:0000256" key="3">
    <source>
        <dbReference type="ARBA" id="ARBA00022490"/>
    </source>
</evidence>
<proteinExistence type="predicted"/>
<dbReference type="InterPro" id="IPR029430">
    <property type="entry name" value="BBS2_N"/>
</dbReference>
<evidence type="ECO:0000259" key="9">
    <source>
        <dbReference type="Pfam" id="PF14782"/>
    </source>
</evidence>
<gene>
    <name evidence="13" type="ORF">RN001_002153</name>
</gene>
<dbReference type="InterPro" id="IPR016616">
    <property type="entry name" value="Bardet-Biedl_syndrome_2_prot"/>
</dbReference>
<evidence type="ECO:0000259" key="12">
    <source>
        <dbReference type="Pfam" id="PF23353"/>
    </source>
</evidence>
<dbReference type="Pfam" id="PF14783">
    <property type="entry name" value="BBS2_Mid"/>
    <property type="match status" value="1"/>
</dbReference>
<sequence>MDKIIRPVFTFELNYKIVPGLVTIGKYDGTHPCLTVATVSDKVLIHSPHRRSGTVVGRIMWSESNKEVAMLSINQTITALTAGKFIQNEDKDVLIIGTPTHILAYHVHDNRDIFYRECQDGVKAITLGYFGEIKTPILFIGGNSSVHGLNNSGDEVFWTAVGDVVTSLALLDFYRNGLNELLLSSEDYTIRIYKGDKVSSENVETEIVTGLTSLPESRFAYSVSNGTVGIYEQEIRLWRVKSKNFAISMHYYDLLGQGTGQLITGWSNGKIDCRSIKTGEVLFKDAMKHSIAGIVDADYRSIGKTDLICLTIEGEVRGYTTTKYLVPENSNGSEQETVRELLSQKQSLLLELKQYENNTKYNEDSNKLDYELENVGVIPANTRLQIGISTNDNPAIKPHIEIFISTNNTTIIKAVIIFAEGIFKGETHIVHPSSSKLGSNLTVPLVLPKDIAIDIHIKAFVGYPNSTQYHVFELTRQLPRFSMYCFKEGKGKYGDSYVEFSITERLQRICMWVNQHFLLHTDVEYESGPHLHIYLKCLRDSTDLVLNFDANGKTTFYTSNLLLAADLVQSLANFCNIHSLQSTACFPEDEKRLEELMGTLSDIQESRLRLGTDIADKLGQIRNLVIKAEDSRVNDLPNMCKYYDELNILNKELINGYKTRLQNYTEGKDAMKAINSIIQKSSRLRIGEKSASMISHCRAAIKNNNNDMLIKIIKNGEP</sequence>
<comment type="caution">
    <text evidence="13">The sequence shown here is derived from an EMBL/GenBank/DDBJ whole genome shotgun (WGS) entry which is preliminary data.</text>
</comment>
<comment type="subcellular location">
    <subcellularLocation>
        <location evidence="1">Cell projection</location>
        <location evidence="1">Cilium</location>
    </subcellularLocation>
    <subcellularLocation>
        <location evidence="2">Cytoplasm</location>
        <location evidence="2">Cytoskeleton</location>
    </subcellularLocation>
</comment>
<dbReference type="Pfam" id="PF14782">
    <property type="entry name" value="BBS2_GAE"/>
    <property type="match status" value="1"/>
</dbReference>
<evidence type="ECO:0000256" key="7">
    <source>
        <dbReference type="PIRNR" id="PIRNR013684"/>
    </source>
</evidence>
<evidence type="ECO:0000256" key="4">
    <source>
        <dbReference type="ARBA" id="ARBA00023069"/>
    </source>
</evidence>
<dbReference type="Pfam" id="PF23353">
    <property type="entry name" value="BBS2_hp"/>
    <property type="match status" value="1"/>
</dbReference>
<dbReference type="SUPFAM" id="SSF50978">
    <property type="entry name" value="WD40 repeat-like"/>
    <property type="match status" value="1"/>
</dbReference>
<evidence type="ECO:0000313" key="13">
    <source>
        <dbReference type="EMBL" id="KAK4885882.1"/>
    </source>
</evidence>
<dbReference type="InterPro" id="IPR029333">
    <property type="entry name" value="BBS2_GAE_dom"/>
</dbReference>
<dbReference type="InterPro" id="IPR036322">
    <property type="entry name" value="WD40_repeat_dom_sf"/>
</dbReference>
<accession>A0AAN7PGQ7</accession>
<dbReference type="InterPro" id="IPR055379">
    <property type="entry name" value="BBS2_pf_dom"/>
</dbReference>
<evidence type="ECO:0000259" key="10">
    <source>
        <dbReference type="Pfam" id="PF14783"/>
    </source>
</evidence>
<evidence type="ECO:0000256" key="2">
    <source>
        <dbReference type="ARBA" id="ARBA00004245"/>
    </source>
</evidence>
<name>A0AAN7PGQ7_9COLE</name>
<reference evidence="14" key="1">
    <citation type="submission" date="2023-01" db="EMBL/GenBank/DDBJ databases">
        <title>Key to firefly adult light organ development and bioluminescence: homeobox transcription factors regulate luciferase expression and transportation to peroxisome.</title>
        <authorList>
            <person name="Fu X."/>
        </authorList>
    </citation>
    <scope>NUCLEOTIDE SEQUENCE [LARGE SCALE GENOMIC DNA]</scope>
</reference>
<feature type="domain" description="Ciliary BBSome complex subunit 2 middle region" evidence="10">
    <location>
        <begin position="167"/>
        <end position="274"/>
    </location>
</feature>
<dbReference type="InterPro" id="IPR055380">
    <property type="entry name" value="BBS2_hp_dom"/>
</dbReference>
<evidence type="ECO:0000313" key="14">
    <source>
        <dbReference type="Proteomes" id="UP001353858"/>
    </source>
</evidence>
<dbReference type="Pfam" id="PF23350">
    <property type="entry name" value="BBS2_pf"/>
    <property type="match status" value="1"/>
</dbReference>
<evidence type="ECO:0000259" key="11">
    <source>
        <dbReference type="Pfam" id="PF23350"/>
    </source>
</evidence>
<dbReference type="GO" id="GO:0034464">
    <property type="term" value="C:BBSome"/>
    <property type="evidence" value="ECO:0007669"/>
    <property type="project" value="UniProtKB-UniRule"/>
</dbReference>
<feature type="domain" description="Ciliary BBSome complex subunit 2 N-terminal" evidence="8">
    <location>
        <begin position="23"/>
        <end position="128"/>
    </location>
</feature>
<dbReference type="PANTHER" id="PTHR32465">
    <property type="entry name" value="BARDET-BIEDL SYNDROME 2 PROTEIN"/>
    <property type="match status" value="1"/>
</dbReference>
<dbReference type="AlphaFoldDB" id="A0AAN7PGQ7"/>
<organism evidence="13 14">
    <name type="scientific">Aquatica leii</name>
    <dbReference type="NCBI Taxonomy" id="1421715"/>
    <lineage>
        <taxon>Eukaryota</taxon>
        <taxon>Metazoa</taxon>
        <taxon>Ecdysozoa</taxon>
        <taxon>Arthropoda</taxon>
        <taxon>Hexapoda</taxon>
        <taxon>Insecta</taxon>
        <taxon>Pterygota</taxon>
        <taxon>Neoptera</taxon>
        <taxon>Endopterygota</taxon>
        <taxon>Coleoptera</taxon>
        <taxon>Polyphaga</taxon>
        <taxon>Elateriformia</taxon>
        <taxon>Elateroidea</taxon>
        <taxon>Lampyridae</taxon>
        <taxon>Luciolinae</taxon>
        <taxon>Aquatica</taxon>
    </lineage>
</organism>
<dbReference type="GO" id="GO:0031514">
    <property type="term" value="C:motile cilium"/>
    <property type="evidence" value="ECO:0007669"/>
    <property type="project" value="TreeGrafter"/>
</dbReference>
<keyword evidence="4 7" id="KW-0969">Cilium</keyword>
<feature type="domain" description="BBS2 hairpin" evidence="12">
    <location>
        <begin position="587"/>
        <end position="683"/>
    </location>
</feature>
<dbReference type="PANTHER" id="PTHR32465:SF0">
    <property type="entry name" value="BARDET-BIEDL SYNDROME 2 PROTEIN"/>
    <property type="match status" value="1"/>
</dbReference>
<dbReference type="InterPro" id="IPR029429">
    <property type="entry name" value="BBS2_Mid"/>
</dbReference>
<dbReference type="Pfam" id="PF14781">
    <property type="entry name" value="BBS2_N"/>
    <property type="match status" value="1"/>
</dbReference>
<dbReference type="FunFam" id="2.130.10.10:FF:000967">
    <property type="entry name" value="Bardet-Biedl syndrome 2 protein homolog"/>
    <property type="match status" value="1"/>
</dbReference>
<feature type="domain" description="BBS2 platform" evidence="11">
    <location>
        <begin position="495"/>
        <end position="575"/>
    </location>
</feature>
<dbReference type="EMBL" id="JARPUR010000001">
    <property type="protein sequence ID" value="KAK4885882.1"/>
    <property type="molecule type" value="Genomic_DNA"/>
</dbReference>
<dbReference type="GO" id="GO:0036064">
    <property type="term" value="C:ciliary basal body"/>
    <property type="evidence" value="ECO:0007669"/>
    <property type="project" value="TreeGrafter"/>
</dbReference>
<dbReference type="GO" id="GO:0016020">
    <property type="term" value="C:membrane"/>
    <property type="evidence" value="ECO:0007669"/>
    <property type="project" value="TreeGrafter"/>
</dbReference>
<dbReference type="Proteomes" id="UP001353858">
    <property type="component" value="Unassembled WGS sequence"/>
</dbReference>
<protein>
    <recommendedName>
        <fullName evidence="7">Bardet-Biedl syndrome 2 protein homolog</fullName>
    </recommendedName>
</protein>
<keyword evidence="14" id="KW-1185">Reference proteome</keyword>
<keyword evidence="6 7" id="KW-0966">Cell projection</keyword>
<feature type="domain" description="BBS2 GAE" evidence="9">
    <location>
        <begin position="397"/>
        <end position="481"/>
    </location>
</feature>